<protein>
    <submittedName>
        <fullName evidence="8">Molybdopterin-dependent oxidoreductase</fullName>
    </submittedName>
</protein>
<dbReference type="Pfam" id="PF01568">
    <property type="entry name" value="Molydop_binding"/>
    <property type="match status" value="1"/>
</dbReference>
<dbReference type="InterPro" id="IPR041954">
    <property type="entry name" value="CT_DMSOR/BSOR/TMAOR"/>
</dbReference>
<evidence type="ECO:0000256" key="2">
    <source>
        <dbReference type="ARBA" id="ARBA00010312"/>
    </source>
</evidence>
<dbReference type="SUPFAM" id="SSF53706">
    <property type="entry name" value="Formate dehydrogenase/DMSO reductase, domains 1-3"/>
    <property type="match status" value="1"/>
</dbReference>
<comment type="similarity">
    <text evidence="2">Belongs to the prokaryotic molybdopterin-containing oxidoreductase family.</text>
</comment>
<comment type="caution">
    <text evidence="8">The sequence shown here is derived from an EMBL/GenBank/DDBJ whole genome shotgun (WGS) entry which is preliminary data.</text>
</comment>
<reference evidence="8 9" key="1">
    <citation type="submission" date="2015-08" db="EMBL/GenBank/DDBJ databases">
        <title>Comparative genomics of the Campylobacter concisus group.</title>
        <authorList>
            <person name="Yee E."/>
            <person name="Chapman M.H."/>
            <person name="Huynh S."/>
            <person name="Bono J.L."/>
            <person name="On S.L."/>
            <person name="St Leger J."/>
            <person name="Foster G."/>
            <person name="Parker C.T."/>
            <person name="Miller W.G."/>
        </authorList>
    </citation>
    <scope>NUCLEOTIDE SEQUENCE [LARGE SCALE GENOMIC DNA]</scope>
    <source>
        <strain evidence="8 9">RM9337</strain>
    </source>
</reference>
<dbReference type="Gene3D" id="3.90.55.10">
    <property type="entry name" value="Dimethylsulfoxide Reductase, domain 3"/>
    <property type="match status" value="1"/>
</dbReference>
<keyword evidence="9" id="KW-1185">Reference proteome</keyword>
<sequence length="833" mass="92804">MQRREFLSGMAAATAVGTTSSSAIDIISNSLMNDESARMTASHFGPLRAFGKNGRFESAMDASELDFFPVSLTQGVVARTYDDTRIAKPSVRKGYLKDGYKSDKSMRGKDEWVEVSWDEAYKLVANELKRVYKEHGSSAIYGGSYGWYSVGSVNNPQTLLGRMLNILGGYTTRTLTYSTHAIRAIMPYVSGTDESGALQTAWPVILKHTELVVIWGADPINTNQIAWGVPDHESYIYFRKLKEQMAKRGVKVIVIDPVYNNTADYLNAQHISVNPTTDVALMMAICYEMMKLGKADENFLKKYTSGAEEFKKYLNGEAEDKTVKDAKWASKICGVSEKEIKELAKVFGSKRTMLMGGWGPQRAHHGEQFHWMLTVLACFIGQIGLPGGGYGFGYHYSDGGCPSPAAPVGSSLALASGKAAGSSAFPGLGAMSIVPSSEGEWKSRDNIAIPVSRILDCINNPGKEIDFNCKKLTYPELKMAYWAGGNPYHHHPDTNLMAKTFEKLDTFIVQDCFWTASARMADIVLPAATEQERNDITKSHTNKFIIAMHKIAEPYGEAKSDYEIYSGILKEFGDKELMAFTEGKTEMEWIKHFYNTSKKKGDESNLGMPEFDEFWAKGYVEFKIPQHAYEYVKQAEFRKNPIINRVGTPSGKIEIVSKKIAKAAYADCPLHPTWMEPMEWIGNKTDKYPLNLVSPHPKYRLHSQLNNTWLRNLEEVKGREPVWIHPEDAKARKLKSGDIVKVFNDRGTVLAGVIVTEFVKKGVVRIQEGGWWDPVLEKDGICVHGNVNVLVPNEPTSSLACGNQATALVQIEKFEGELPSIKVFSQPKFSKKA</sequence>
<evidence type="ECO:0000259" key="6">
    <source>
        <dbReference type="Pfam" id="PF00384"/>
    </source>
</evidence>
<dbReference type="GO" id="GO:0016491">
    <property type="term" value="F:oxidoreductase activity"/>
    <property type="evidence" value="ECO:0007669"/>
    <property type="project" value="UniProtKB-KW"/>
</dbReference>
<dbReference type="CDD" id="cd02793">
    <property type="entry name" value="MopB_CT_DMSOR-BSOR-TMAOR"/>
    <property type="match status" value="1"/>
</dbReference>
<feature type="domain" description="Molybdopterin dinucleotide-binding" evidence="7">
    <location>
        <begin position="690"/>
        <end position="804"/>
    </location>
</feature>
<dbReference type="Gene3D" id="2.40.40.20">
    <property type="match status" value="1"/>
</dbReference>
<evidence type="ECO:0000256" key="3">
    <source>
        <dbReference type="ARBA" id="ARBA00022505"/>
    </source>
</evidence>
<comment type="cofactor">
    <cofactor evidence="1">
        <name>Mo-bis(molybdopterin guanine dinucleotide)</name>
        <dbReference type="ChEBI" id="CHEBI:60539"/>
    </cofactor>
</comment>
<dbReference type="GO" id="GO:0030288">
    <property type="term" value="C:outer membrane-bounded periplasmic space"/>
    <property type="evidence" value="ECO:0007669"/>
    <property type="project" value="TreeGrafter"/>
</dbReference>
<dbReference type="Proteomes" id="UP000650616">
    <property type="component" value="Unassembled WGS sequence"/>
</dbReference>
<dbReference type="InterPro" id="IPR006657">
    <property type="entry name" value="MoPterin_dinucl-bd_dom"/>
</dbReference>
<evidence type="ECO:0000256" key="4">
    <source>
        <dbReference type="ARBA" id="ARBA00022723"/>
    </source>
</evidence>
<dbReference type="SUPFAM" id="SSF50692">
    <property type="entry name" value="ADC-like"/>
    <property type="match status" value="1"/>
</dbReference>
<dbReference type="PANTHER" id="PTHR43742">
    <property type="entry name" value="TRIMETHYLAMINE-N-OXIDE REDUCTASE"/>
    <property type="match status" value="1"/>
</dbReference>
<dbReference type="InterPro" id="IPR006656">
    <property type="entry name" value="Mopterin_OxRdtase"/>
</dbReference>
<evidence type="ECO:0000256" key="1">
    <source>
        <dbReference type="ARBA" id="ARBA00001942"/>
    </source>
</evidence>
<dbReference type="RefSeq" id="WP_169999952.1">
    <property type="nucleotide sequence ID" value="NZ_CP012545.1"/>
</dbReference>
<evidence type="ECO:0000256" key="5">
    <source>
        <dbReference type="ARBA" id="ARBA00023002"/>
    </source>
</evidence>
<name>A0AAW3ZS79_9BACT</name>
<feature type="domain" description="Molybdopterin oxidoreductase" evidence="6">
    <location>
        <begin position="85"/>
        <end position="570"/>
    </location>
</feature>
<keyword evidence="5" id="KW-0560">Oxidoreductase</keyword>
<dbReference type="GO" id="GO:0030151">
    <property type="term" value="F:molybdenum ion binding"/>
    <property type="evidence" value="ECO:0007669"/>
    <property type="project" value="TreeGrafter"/>
</dbReference>
<dbReference type="PANTHER" id="PTHR43742:SF10">
    <property type="entry name" value="TRIMETHYLAMINE-N-OXIDE REDUCTASE 2"/>
    <property type="match status" value="1"/>
</dbReference>
<dbReference type="InterPro" id="IPR006655">
    <property type="entry name" value="Mopterin_OxRdtase_prok_CS"/>
</dbReference>
<dbReference type="PROSITE" id="PS00490">
    <property type="entry name" value="MOLYBDOPTERIN_PROK_2"/>
    <property type="match status" value="1"/>
</dbReference>
<dbReference type="EMBL" id="LIWG01000001">
    <property type="protein sequence ID" value="MBE3607347.1"/>
    <property type="molecule type" value="Genomic_DNA"/>
</dbReference>
<keyword evidence="3" id="KW-0500">Molybdenum</keyword>
<evidence type="ECO:0000313" key="9">
    <source>
        <dbReference type="Proteomes" id="UP000650616"/>
    </source>
</evidence>
<dbReference type="GO" id="GO:0009055">
    <property type="term" value="F:electron transfer activity"/>
    <property type="evidence" value="ECO:0007669"/>
    <property type="project" value="TreeGrafter"/>
</dbReference>
<dbReference type="InterPro" id="IPR050612">
    <property type="entry name" value="Prok_Mopterin_Oxidored"/>
</dbReference>
<dbReference type="Gene3D" id="3.40.228.10">
    <property type="entry name" value="Dimethylsulfoxide Reductase, domain 2"/>
    <property type="match status" value="1"/>
</dbReference>
<dbReference type="InterPro" id="IPR009010">
    <property type="entry name" value="Asp_de-COase-like_dom_sf"/>
</dbReference>
<proteinExistence type="inferred from homology"/>
<gene>
    <name evidence="8" type="ORF">CCAL9337_01160</name>
</gene>
<dbReference type="Gene3D" id="3.40.50.740">
    <property type="match status" value="1"/>
</dbReference>
<evidence type="ECO:0000313" key="8">
    <source>
        <dbReference type="EMBL" id="MBE3607347.1"/>
    </source>
</evidence>
<accession>A0AAW3ZS79</accession>
<dbReference type="GO" id="GO:0009061">
    <property type="term" value="P:anaerobic respiration"/>
    <property type="evidence" value="ECO:0007669"/>
    <property type="project" value="TreeGrafter"/>
</dbReference>
<dbReference type="Pfam" id="PF00384">
    <property type="entry name" value="Molybdopterin"/>
    <property type="match status" value="1"/>
</dbReference>
<evidence type="ECO:0000259" key="7">
    <source>
        <dbReference type="Pfam" id="PF01568"/>
    </source>
</evidence>
<dbReference type="GO" id="GO:0043546">
    <property type="term" value="F:molybdopterin cofactor binding"/>
    <property type="evidence" value="ECO:0007669"/>
    <property type="project" value="InterPro"/>
</dbReference>
<keyword evidence="4" id="KW-0479">Metal-binding</keyword>
<organism evidence="8 9">
    <name type="scientific">Campylobacter californiensis</name>
    <dbReference type="NCBI Taxonomy" id="1032243"/>
    <lineage>
        <taxon>Bacteria</taxon>
        <taxon>Pseudomonadati</taxon>
        <taxon>Campylobacterota</taxon>
        <taxon>Epsilonproteobacteria</taxon>
        <taxon>Campylobacterales</taxon>
        <taxon>Campylobacteraceae</taxon>
        <taxon>Campylobacter</taxon>
    </lineage>
</organism>
<dbReference type="AlphaFoldDB" id="A0AAW3ZS79"/>